<reference evidence="2 3" key="1">
    <citation type="submission" date="2020-02" db="EMBL/GenBank/DDBJ databases">
        <authorList>
            <person name="Ferguson B K."/>
        </authorList>
    </citation>
    <scope>NUCLEOTIDE SEQUENCE [LARGE SCALE GENOMIC DNA]</scope>
</reference>
<dbReference type="EMBL" id="CADCXU010022541">
    <property type="protein sequence ID" value="CAB0009974.1"/>
    <property type="molecule type" value="Genomic_DNA"/>
</dbReference>
<feature type="region of interest" description="Disordered" evidence="1">
    <location>
        <begin position="33"/>
        <end position="59"/>
    </location>
</feature>
<evidence type="ECO:0000313" key="2">
    <source>
        <dbReference type="EMBL" id="CAB0009974.1"/>
    </source>
</evidence>
<accession>A0A6H5GZ39</accession>
<proteinExistence type="predicted"/>
<keyword evidence="3" id="KW-1185">Reference proteome</keyword>
<dbReference type="AlphaFoldDB" id="A0A6H5GZ39"/>
<evidence type="ECO:0000313" key="3">
    <source>
        <dbReference type="Proteomes" id="UP000479000"/>
    </source>
</evidence>
<organism evidence="2 3">
    <name type="scientific">Nesidiocoris tenuis</name>
    <dbReference type="NCBI Taxonomy" id="355587"/>
    <lineage>
        <taxon>Eukaryota</taxon>
        <taxon>Metazoa</taxon>
        <taxon>Ecdysozoa</taxon>
        <taxon>Arthropoda</taxon>
        <taxon>Hexapoda</taxon>
        <taxon>Insecta</taxon>
        <taxon>Pterygota</taxon>
        <taxon>Neoptera</taxon>
        <taxon>Paraneoptera</taxon>
        <taxon>Hemiptera</taxon>
        <taxon>Heteroptera</taxon>
        <taxon>Panheteroptera</taxon>
        <taxon>Cimicomorpha</taxon>
        <taxon>Miridae</taxon>
        <taxon>Dicyphina</taxon>
        <taxon>Nesidiocoris</taxon>
    </lineage>
</organism>
<name>A0A6H5GZ39_9HEMI</name>
<gene>
    <name evidence="2" type="ORF">NTEN_LOCUS15041</name>
</gene>
<protein>
    <submittedName>
        <fullName evidence="2">Uncharacterized protein</fullName>
    </submittedName>
</protein>
<dbReference type="Proteomes" id="UP000479000">
    <property type="component" value="Unassembled WGS sequence"/>
</dbReference>
<evidence type="ECO:0000256" key="1">
    <source>
        <dbReference type="SAM" id="MobiDB-lite"/>
    </source>
</evidence>
<sequence>MKDKINAPPKHADFQEIPKTVLEMNRLRELAKNSSDKIQNAKKKKKNPQQRSLVDIRQLSGAGPTLPEIESVIVA</sequence>
<dbReference type="OrthoDB" id="5876637at2759"/>